<evidence type="ECO:0000256" key="5">
    <source>
        <dbReference type="ARBA" id="ARBA00022737"/>
    </source>
</evidence>
<evidence type="ECO:0000256" key="10">
    <source>
        <dbReference type="PROSITE-ProRule" id="PRU00282"/>
    </source>
</evidence>
<evidence type="ECO:0000256" key="4">
    <source>
        <dbReference type="ARBA" id="ARBA00022692"/>
    </source>
</evidence>
<keyword evidence="9 10" id="KW-0472">Membrane</keyword>
<reference evidence="12" key="2">
    <citation type="submission" date="2021-10" db="EMBL/GenBank/DDBJ databases">
        <title>Phylogenomics reveals ancestral predisposition of the termite-cultivated fungus Termitomyces towards a domesticated lifestyle.</title>
        <authorList>
            <person name="Auxier B."/>
            <person name="Grum-Grzhimaylo A."/>
            <person name="Cardenas M.E."/>
            <person name="Lodge J.D."/>
            <person name="Laessoe T."/>
            <person name="Pedersen O."/>
            <person name="Smith M.E."/>
            <person name="Kuyper T.W."/>
            <person name="Franco-Molano E.A."/>
            <person name="Baroni T.J."/>
            <person name="Aanen D.K."/>
        </authorList>
    </citation>
    <scope>NUCLEOTIDE SEQUENCE</scope>
    <source>
        <strain evidence="12">AP01</strain>
        <tissue evidence="12">Mycelium</tissue>
    </source>
</reference>
<dbReference type="SUPFAM" id="SSF103506">
    <property type="entry name" value="Mitochondrial carrier"/>
    <property type="match status" value="1"/>
</dbReference>
<keyword evidence="7" id="KW-1133">Transmembrane helix</keyword>
<keyword evidence="3 11" id="KW-0813">Transport</keyword>
<protein>
    <recommendedName>
        <fullName evidence="14">Mitochondrial oxaloacetate transport protein</fullName>
    </recommendedName>
</protein>
<comment type="subcellular location">
    <subcellularLocation>
        <location evidence="1">Mitochondrion inner membrane</location>
        <topology evidence="1">Multi-pass membrane protein</topology>
    </subcellularLocation>
</comment>
<keyword evidence="8" id="KW-0496">Mitochondrion</keyword>
<name>A0A9P7KFP8_9AGAR</name>
<dbReference type="InterPro" id="IPR051508">
    <property type="entry name" value="Mito_Carrier_Antiporter"/>
</dbReference>
<feature type="repeat" description="Solcar" evidence="10">
    <location>
        <begin position="220"/>
        <end position="315"/>
    </location>
</feature>
<feature type="repeat" description="Solcar" evidence="10">
    <location>
        <begin position="118"/>
        <end position="210"/>
    </location>
</feature>
<evidence type="ECO:0000256" key="6">
    <source>
        <dbReference type="ARBA" id="ARBA00022792"/>
    </source>
</evidence>
<evidence type="ECO:0000256" key="9">
    <source>
        <dbReference type="ARBA" id="ARBA00023136"/>
    </source>
</evidence>
<dbReference type="InterPro" id="IPR023395">
    <property type="entry name" value="MCP_dom_sf"/>
</dbReference>
<dbReference type="PANTHER" id="PTHR45928:SF1">
    <property type="entry name" value="RE38146P"/>
    <property type="match status" value="1"/>
</dbReference>
<reference evidence="12" key="1">
    <citation type="submission" date="2020-07" db="EMBL/GenBank/DDBJ databases">
        <authorList>
            <person name="Nieuwenhuis M."/>
            <person name="Van De Peppel L.J.J."/>
        </authorList>
    </citation>
    <scope>NUCLEOTIDE SEQUENCE</scope>
    <source>
        <strain evidence="12">AP01</strain>
        <tissue evidence="12">Mycelium</tissue>
    </source>
</reference>
<organism evidence="12 13">
    <name type="scientific">Asterophora parasitica</name>
    <dbReference type="NCBI Taxonomy" id="117018"/>
    <lineage>
        <taxon>Eukaryota</taxon>
        <taxon>Fungi</taxon>
        <taxon>Dikarya</taxon>
        <taxon>Basidiomycota</taxon>
        <taxon>Agaricomycotina</taxon>
        <taxon>Agaricomycetes</taxon>
        <taxon>Agaricomycetidae</taxon>
        <taxon>Agaricales</taxon>
        <taxon>Tricholomatineae</taxon>
        <taxon>Lyophyllaceae</taxon>
        <taxon>Asterophora</taxon>
    </lineage>
</organism>
<keyword evidence="6" id="KW-0999">Mitochondrion inner membrane</keyword>
<feature type="repeat" description="Solcar" evidence="10">
    <location>
        <begin position="14"/>
        <end position="106"/>
    </location>
</feature>
<dbReference type="OrthoDB" id="6703404at2759"/>
<sequence>MSSAPAPHRKPVTLSTAEGFVCGGIAACIAVTVSNPAEVAKTRLQLQGELAKGGGVKVYNNAFDVLSKTFKNEGIRGIQRGLGPAYAYQILLNGSRLGFYEPFRHNINRAFGFSADDQIPFTSVLAGASSGAIGASLGNPLFLIKARMQAYSPALPVGAQHYYKNSFDALSTIFRAESFRGLVRGIDAAILRTSMGSSVQLPSYNFTKTQLVKHDILPADSTWTFLVSSFISGACVCIAMQPADTALTRMYNQPTIRMPDGKLQGTLYKNPIDCLWKTFKVEGVRGWYKGSTAHFMRIAPHTIITLTANDLIIGLYKDFKRGRQRDIDDSDV</sequence>
<evidence type="ECO:0008006" key="14">
    <source>
        <dbReference type="Google" id="ProtNLM"/>
    </source>
</evidence>
<dbReference type="Pfam" id="PF00153">
    <property type="entry name" value="Mito_carr"/>
    <property type="match status" value="3"/>
</dbReference>
<evidence type="ECO:0000256" key="11">
    <source>
        <dbReference type="RuleBase" id="RU000488"/>
    </source>
</evidence>
<dbReference type="Proteomes" id="UP000775547">
    <property type="component" value="Unassembled WGS sequence"/>
</dbReference>
<dbReference type="Gene3D" id="1.50.40.10">
    <property type="entry name" value="Mitochondrial carrier domain"/>
    <property type="match status" value="1"/>
</dbReference>
<comment type="caution">
    <text evidence="12">The sequence shown here is derived from an EMBL/GenBank/DDBJ whole genome shotgun (WGS) entry which is preliminary data.</text>
</comment>
<keyword evidence="13" id="KW-1185">Reference proteome</keyword>
<evidence type="ECO:0000256" key="2">
    <source>
        <dbReference type="ARBA" id="ARBA00006375"/>
    </source>
</evidence>
<dbReference type="PANTHER" id="PTHR45928">
    <property type="entry name" value="RE38146P"/>
    <property type="match status" value="1"/>
</dbReference>
<evidence type="ECO:0000256" key="7">
    <source>
        <dbReference type="ARBA" id="ARBA00022989"/>
    </source>
</evidence>
<evidence type="ECO:0000313" key="12">
    <source>
        <dbReference type="EMBL" id="KAG5647729.1"/>
    </source>
</evidence>
<accession>A0A9P7KFP8</accession>
<evidence type="ECO:0000313" key="13">
    <source>
        <dbReference type="Proteomes" id="UP000775547"/>
    </source>
</evidence>
<dbReference type="InterPro" id="IPR018108">
    <property type="entry name" value="MCP_transmembrane"/>
</dbReference>
<keyword evidence="5" id="KW-0677">Repeat</keyword>
<evidence type="ECO:0000256" key="1">
    <source>
        <dbReference type="ARBA" id="ARBA00004448"/>
    </source>
</evidence>
<evidence type="ECO:0000256" key="3">
    <source>
        <dbReference type="ARBA" id="ARBA00022448"/>
    </source>
</evidence>
<proteinExistence type="inferred from homology"/>
<keyword evidence="4 10" id="KW-0812">Transmembrane</keyword>
<dbReference type="AlphaFoldDB" id="A0A9P7KFP8"/>
<dbReference type="EMBL" id="JABCKV010000007">
    <property type="protein sequence ID" value="KAG5647729.1"/>
    <property type="molecule type" value="Genomic_DNA"/>
</dbReference>
<comment type="similarity">
    <text evidence="2 11">Belongs to the mitochondrial carrier (TC 2.A.29) family.</text>
</comment>
<dbReference type="PROSITE" id="PS50920">
    <property type="entry name" value="SOLCAR"/>
    <property type="match status" value="3"/>
</dbReference>
<gene>
    <name evidence="12" type="ORF">DXG03_008452</name>
</gene>
<dbReference type="GO" id="GO:0005743">
    <property type="term" value="C:mitochondrial inner membrane"/>
    <property type="evidence" value="ECO:0007669"/>
    <property type="project" value="UniProtKB-SubCell"/>
</dbReference>
<evidence type="ECO:0000256" key="8">
    <source>
        <dbReference type="ARBA" id="ARBA00023128"/>
    </source>
</evidence>